<dbReference type="AlphaFoldDB" id="A0A511B8T5"/>
<reference evidence="2 3" key="1">
    <citation type="submission" date="2019-07" db="EMBL/GenBank/DDBJ databases">
        <title>Whole genome shotgun sequence of Gluconobacter kanchanaburiensis NBRC 103587.</title>
        <authorList>
            <person name="Hosoyama A."/>
            <person name="Uohara A."/>
            <person name="Ohji S."/>
            <person name="Ichikawa N."/>
        </authorList>
    </citation>
    <scope>NUCLEOTIDE SEQUENCE [LARGE SCALE GENOMIC DNA]</scope>
    <source>
        <strain evidence="2 3">NBRC 103587</strain>
    </source>
</reference>
<organism evidence="2 3">
    <name type="scientific">Gluconobacter kanchanaburiensis NBRC 103587</name>
    <dbReference type="NCBI Taxonomy" id="1307948"/>
    <lineage>
        <taxon>Bacteria</taxon>
        <taxon>Pseudomonadati</taxon>
        <taxon>Pseudomonadota</taxon>
        <taxon>Alphaproteobacteria</taxon>
        <taxon>Acetobacterales</taxon>
        <taxon>Acetobacteraceae</taxon>
        <taxon>Gluconobacter</taxon>
    </lineage>
</organism>
<accession>A0A511B8T5</accession>
<comment type="caution">
    <text evidence="2">The sequence shown here is derived from an EMBL/GenBank/DDBJ whole genome shotgun (WGS) entry which is preliminary data.</text>
</comment>
<evidence type="ECO:0000313" key="3">
    <source>
        <dbReference type="Proteomes" id="UP000321079"/>
    </source>
</evidence>
<evidence type="ECO:0000256" key="1">
    <source>
        <dbReference type="SAM" id="MobiDB-lite"/>
    </source>
</evidence>
<proteinExistence type="predicted"/>
<gene>
    <name evidence="2" type="ORF">GKA01_20530</name>
</gene>
<protein>
    <submittedName>
        <fullName evidence="2">Uncharacterized protein</fullName>
    </submittedName>
</protein>
<keyword evidence="3" id="KW-1185">Reference proteome</keyword>
<evidence type="ECO:0000313" key="2">
    <source>
        <dbReference type="EMBL" id="GEK96856.1"/>
    </source>
</evidence>
<name>A0A511B8T5_9PROT</name>
<feature type="region of interest" description="Disordered" evidence="1">
    <location>
        <begin position="534"/>
        <end position="563"/>
    </location>
</feature>
<dbReference type="EMBL" id="BJVA01000013">
    <property type="protein sequence ID" value="GEK96856.1"/>
    <property type="molecule type" value="Genomic_DNA"/>
</dbReference>
<sequence>MNHAFSLTLVLTVAFGAAISIPLKAETVQTLQASASEPLNVESRRFTVFMGSAFHLAEATEDVQKSLAAGNITLYLHGDSVNPVVTSQAQKAALQAVWGKRGTRFLTGGGAGIAELGCCQPDPSAARNYGGRIPGLATMNLPKEEGGDGAIMTDANEADLEKKLAAVVAYPGGPRNIAPFMRPDPARPDRVWDQDAFYAPYRKLALYTGAVAIDMPSTLAMSQSAAALDNYANEIAWGIRHHLRVTLLVSPFVLGKGGCTFDHDYLQNTRAFVTYLLSKAPPPTEYAAEDYCGTQISSVNTVNGDNSPDSTNQVALYLSTLPVSPAGIAVPRMSGGSSEEAVIRAERLYSPLRTADQPDQRAFSGAPSSERSLSDINTILDNSVSRLQDMAYQSSTKVNIQGGNLNGINTPLNIYLTPKSSFLTQTHLTFSGPSANVQIVASANDATLQIFNPYNRSPSGITLGNSKDPDALKILQGNGQVLLNHPGFILSGPGEEVISIHSPAGYVALGRAQDGALVVSNSISQQDDATAIELSSPGMSPAQRPRLSTSNDGRTLSVRAPKTTFDGNISSNSLKGAGNAYACLSSAGQLYRSETPCR</sequence>
<dbReference type="Proteomes" id="UP000321079">
    <property type="component" value="Unassembled WGS sequence"/>
</dbReference>